<evidence type="ECO:0000313" key="2">
    <source>
        <dbReference type="EMBL" id="KAJ8995346.1"/>
    </source>
</evidence>
<gene>
    <name evidence="2" type="ORF">HRR80_000121</name>
</gene>
<feature type="compositionally biased region" description="Low complexity" evidence="1">
    <location>
        <begin position="15"/>
        <end position="27"/>
    </location>
</feature>
<evidence type="ECO:0000256" key="1">
    <source>
        <dbReference type="SAM" id="MobiDB-lite"/>
    </source>
</evidence>
<proteinExistence type="predicted"/>
<dbReference type="Proteomes" id="UP001161757">
    <property type="component" value="Unassembled WGS sequence"/>
</dbReference>
<dbReference type="EMBL" id="JAJGCB010000001">
    <property type="protein sequence ID" value="KAJ8995346.1"/>
    <property type="molecule type" value="Genomic_DNA"/>
</dbReference>
<evidence type="ECO:0000313" key="3">
    <source>
        <dbReference type="Proteomes" id="UP001161757"/>
    </source>
</evidence>
<feature type="region of interest" description="Disordered" evidence="1">
    <location>
        <begin position="1"/>
        <end position="27"/>
    </location>
</feature>
<sequence>MTKRLLFPRNGGVPSPHASCSSSSSDSLTFVFGSSFSPSNCAFYSILAATSASPAPTLVKTPLDRSPNPGLPFSDRMLVVTHQTATNEWCPPGLAPDRRRKACRSGTSLAQLGPLVASIGSKVKIV</sequence>
<reference evidence="2" key="1">
    <citation type="submission" date="2023-01" db="EMBL/GenBank/DDBJ databases">
        <title>Exophiala dermititidis isolated from Cystic Fibrosis Patient.</title>
        <authorList>
            <person name="Kurbessoian T."/>
            <person name="Crocker A."/>
            <person name="Murante D."/>
            <person name="Hogan D.A."/>
            <person name="Stajich J.E."/>
        </authorList>
    </citation>
    <scope>NUCLEOTIDE SEQUENCE</scope>
    <source>
        <strain evidence="2">Ex8</strain>
    </source>
</reference>
<organism evidence="2 3">
    <name type="scientific">Exophiala dermatitidis</name>
    <name type="common">Black yeast-like fungus</name>
    <name type="synonym">Wangiella dermatitidis</name>
    <dbReference type="NCBI Taxonomy" id="5970"/>
    <lineage>
        <taxon>Eukaryota</taxon>
        <taxon>Fungi</taxon>
        <taxon>Dikarya</taxon>
        <taxon>Ascomycota</taxon>
        <taxon>Pezizomycotina</taxon>
        <taxon>Eurotiomycetes</taxon>
        <taxon>Chaetothyriomycetidae</taxon>
        <taxon>Chaetothyriales</taxon>
        <taxon>Herpotrichiellaceae</taxon>
        <taxon>Exophiala</taxon>
    </lineage>
</organism>
<dbReference type="AlphaFoldDB" id="A0AAN6F0R2"/>
<name>A0AAN6F0R2_EXODE</name>
<accession>A0AAN6F0R2</accession>
<protein>
    <submittedName>
        <fullName evidence="2">Uncharacterized protein</fullName>
    </submittedName>
</protein>
<comment type="caution">
    <text evidence="2">The sequence shown here is derived from an EMBL/GenBank/DDBJ whole genome shotgun (WGS) entry which is preliminary data.</text>
</comment>